<sequence length="281" mass="30947">MARSDSPIRTLFDAQRTAVKQSQQLLKQGMTAQRTVDTMVGTGLTGQESLQRYQLEVAQAATHGTLSAMAAMLPGDDATEANQAVDESFEQLKRTHAAVYDMLERDLEQGVDATDELDAAFVDALDDQTDQLLEMTEAVEDRTVETVDELTGHLHDQLDQTRELQDRLEEQLERQTDDVEALLERQAEGIEQFQQQLTEQAEAVTREIPIQGTNESHTAIETDPEHTLESVAGIDAETRDKLSAAGIATVDDLIRAGPEAVAEAADISETRAEDWIEQAQA</sequence>
<evidence type="ECO:0008006" key="4">
    <source>
        <dbReference type="Google" id="ProtNLM"/>
    </source>
</evidence>
<dbReference type="Gene3D" id="1.10.150.20">
    <property type="entry name" value="5' to 3' exonuclease, C-terminal subdomain"/>
    <property type="match status" value="1"/>
</dbReference>
<organism evidence="2 3">
    <name type="scientific">Natrinema gari JCM 14663</name>
    <dbReference type="NCBI Taxonomy" id="1230459"/>
    <lineage>
        <taxon>Archaea</taxon>
        <taxon>Methanobacteriati</taxon>
        <taxon>Methanobacteriota</taxon>
        <taxon>Stenosarchaea group</taxon>
        <taxon>Halobacteria</taxon>
        <taxon>Halobacteriales</taxon>
        <taxon>Natrialbaceae</taxon>
        <taxon>Natrinema</taxon>
    </lineage>
</organism>
<comment type="caution">
    <text evidence="2">The sequence shown here is derived from an EMBL/GenBank/DDBJ whole genome shotgun (WGS) entry which is preliminary data.</text>
</comment>
<accession>L9Z395</accession>
<dbReference type="PATRIC" id="fig|1230459.4.peg.1837"/>
<dbReference type="Proteomes" id="UP000011592">
    <property type="component" value="Unassembled WGS sequence"/>
</dbReference>
<gene>
    <name evidence="2" type="ORF">C486_09200</name>
</gene>
<feature type="coiled-coil region" evidence="1">
    <location>
        <begin position="154"/>
        <end position="185"/>
    </location>
</feature>
<dbReference type="GO" id="GO:0000166">
    <property type="term" value="F:nucleotide binding"/>
    <property type="evidence" value="ECO:0007669"/>
    <property type="project" value="InterPro"/>
</dbReference>
<dbReference type="EMBL" id="AOIJ01000048">
    <property type="protein sequence ID" value="ELY80172.1"/>
    <property type="molecule type" value="Genomic_DNA"/>
</dbReference>
<keyword evidence="1" id="KW-0175">Coiled coil</keyword>
<name>L9Z395_9EURY</name>
<keyword evidence="3" id="KW-1185">Reference proteome</keyword>
<evidence type="ECO:0000313" key="2">
    <source>
        <dbReference type="EMBL" id="ELY80172.1"/>
    </source>
</evidence>
<dbReference type="SUPFAM" id="SSF47794">
    <property type="entry name" value="Rad51 N-terminal domain-like"/>
    <property type="match status" value="1"/>
</dbReference>
<evidence type="ECO:0000256" key="1">
    <source>
        <dbReference type="SAM" id="Coils"/>
    </source>
</evidence>
<dbReference type="Pfam" id="PF14520">
    <property type="entry name" value="HHH_5"/>
    <property type="match status" value="1"/>
</dbReference>
<protein>
    <recommendedName>
        <fullName evidence="4">Helix-hairpin-helix domain-containing protein</fullName>
    </recommendedName>
</protein>
<evidence type="ECO:0000313" key="3">
    <source>
        <dbReference type="Proteomes" id="UP000011592"/>
    </source>
</evidence>
<dbReference type="AlphaFoldDB" id="L9Z395"/>
<dbReference type="RefSeq" id="WP_008455219.1">
    <property type="nucleotide sequence ID" value="NZ_AOIJ01000048.1"/>
</dbReference>
<dbReference type="InterPro" id="IPR010995">
    <property type="entry name" value="DNA_repair_Rad51/TF_NusA_a-hlx"/>
</dbReference>
<reference evidence="2 3" key="1">
    <citation type="journal article" date="2014" name="PLoS Genet.">
        <title>Phylogenetically driven sequencing of extremely halophilic archaea reveals strategies for static and dynamic osmo-response.</title>
        <authorList>
            <person name="Becker E.A."/>
            <person name="Seitzer P.M."/>
            <person name="Tritt A."/>
            <person name="Larsen D."/>
            <person name="Krusor M."/>
            <person name="Yao A.I."/>
            <person name="Wu D."/>
            <person name="Madern D."/>
            <person name="Eisen J.A."/>
            <person name="Darling A.E."/>
            <person name="Facciotti M.T."/>
        </authorList>
    </citation>
    <scope>NUCLEOTIDE SEQUENCE [LARGE SCALE GENOMIC DNA]</scope>
    <source>
        <strain evidence="2 3">JCM 14663</strain>
    </source>
</reference>
<proteinExistence type="predicted"/>